<feature type="transmembrane region" description="Helical" evidence="2">
    <location>
        <begin position="342"/>
        <end position="360"/>
    </location>
</feature>
<dbReference type="PATRIC" id="fig|49338.4.peg.4058"/>
<organism evidence="5">
    <name type="scientific">Desulfitobacterium hafniense</name>
    <name type="common">Desulfitobacterium frappieri</name>
    <dbReference type="NCBI Taxonomy" id="49338"/>
    <lineage>
        <taxon>Bacteria</taxon>
        <taxon>Bacillati</taxon>
        <taxon>Bacillota</taxon>
        <taxon>Clostridia</taxon>
        <taxon>Eubacteriales</taxon>
        <taxon>Desulfitobacteriaceae</taxon>
        <taxon>Desulfitobacterium</taxon>
    </lineage>
</organism>
<dbReference type="Pfam" id="PF16107">
    <property type="entry name" value="DUF4825"/>
    <property type="match status" value="1"/>
</dbReference>
<evidence type="ECO:0000259" key="3">
    <source>
        <dbReference type="Pfam" id="PF05569"/>
    </source>
</evidence>
<dbReference type="InterPro" id="IPR008756">
    <property type="entry name" value="Peptidase_M56"/>
</dbReference>
<keyword evidence="2" id="KW-0812">Transmembrane</keyword>
<dbReference type="Pfam" id="PF05569">
    <property type="entry name" value="Peptidase_M56"/>
    <property type="match status" value="1"/>
</dbReference>
<feature type="compositionally biased region" description="Low complexity" evidence="1">
    <location>
        <begin position="96"/>
        <end position="106"/>
    </location>
</feature>
<accession>A0A098B459</accession>
<feature type="domain" description="DUF4825" evidence="4">
    <location>
        <begin position="398"/>
        <end position="483"/>
    </location>
</feature>
<feature type="transmembrane region" description="Helical" evidence="2">
    <location>
        <begin position="143"/>
        <end position="161"/>
    </location>
</feature>
<dbReference type="PANTHER" id="PTHR34978:SF3">
    <property type="entry name" value="SLR0241 PROTEIN"/>
    <property type="match status" value="1"/>
</dbReference>
<evidence type="ECO:0000259" key="4">
    <source>
        <dbReference type="Pfam" id="PF16107"/>
    </source>
</evidence>
<keyword evidence="2" id="KW-1133">Transmembrane helix</keyword>
<feature type="transmembrane region" description="Helical" evidence="2">
    <location>
        <begin position="34"/>
        <end position="52"/>
    </location>
</feature>
<reference evidence="5" key="1">
    <citation type="submission" date="2014-07" db="EMBL/GenBank/DDBJ databases">
        <authorList>
            <person name="Hornung V.Bastian."/>
        </authorList>
    </citation>
    <scope>NUCLEOTIDE SEQUENCE</scope>
    <source>
        <strain evidence="5">PCE-S</strain>
    </source>
</reference>
<feature type="transmembrane region" description="Helical" evidence="2">
    <location>
        <begin position="6"/>
        <end position="27"/>
    </location>
</feature>
<evidence type="ECO:0000256" key="1">
    <source>
        <dbReference type="SAM" id="MobiDB-lite"/>
    </source>
</evidence>
<dbReference type="RefSeq" id="WP_208926189.1">
    <property type="nucleotide sequence ID" value="NZ_LK996017.1"/>
</dbReference>
<evidence type="ECO:0000256" key="2">
    <source>
        <dbReference type="SAM" id="Phobius"/>
    </source>
</evidence>
<dbReference type="AlphaFoldDB" id="A0A098B459"/>
<sequence length="648" mass="72823">MLGNILLVSLTLSPVIVLLLMISPWLHKRYSAQWRYLVWLVLALRLIIPWRFELPDAPVNLPAPPQQTIMFQQNDRPGLFMGNSHLENSHNPPGTASGSAPVSASDSASAPVSASISDSASDSVLTSSLAPADNTSVITLQELLLILWALGAVSFFLFHLISYTRFRRKIKPYCRKTDSAVPDSVFESVLLDLKIKSRPQLLSCSKIASPMLTGFFKPAILLPDLQYTREELSLVLQHELTHYKRGDTWYKLLLLAANSVHWFNPLIYFMVKAANRDLEYSCDDLVVKNGDLSFRKKYSLTILKTMQTQQLPALSTGFSASGENARSRFANILDGQNKKRGVWALILVLGLAAVSSTLVACNQVQASVNSLESTNIQESANSQENNPVRPPGSYAENLYQYKGTDVDDKARVSALVQALQFTDLPVQSIEIKTDSEPYRITVKYQVGSRADYRFPQDILTDLSQNAAVLFSLIPKADHIFLDLYDEYGYFSGSPYSREDLDMRYGMDYFTADRVNEAADNLESFTNYLDQVAALKNAEEFYSEENKLIMKQMDERRKQIYAVIGDDCELIATSFIANNPMNFQGTLTEAITVSPEIRKLVEQNDLLAQYKDKDITFTVDISHNFKLGGPYVYYLFAFDGEKMIAYTQL</sequence>
<feature type="compositionally biased region" description="Polar residues" evidence="1">
    <location>
        <begin position="85"/>
        <end position="94"/>
    </location>
</feature>
<gene>
    <name evidence="5" type="ORF">DPCES_3782</name>
</gene>
<dbReference type="InterPro" id="IPR052173">
    <property type="entry name" value="Beta-lactam_resp_regulator"/>
</dbReference>
<dbReference type="InterPro" id="IPR032250">
    <property type="entry name" value="DUF4825"/>
</dbReference>
<feature type="region of interest" description="Disordered" evidence="1">
    <location>
        <begin position="82"/>
        <end position="106"/>
    </location>
</feature>
<feature type="domain" description="Peptidase M56" evidence="3">
    <location>
        <begin position="6"/>
        <end position="319"/>
    </location>
</feature>
<protein>
    <submittedName>
        <fullName evidence="5">Peptidase, M56</fullName>
    </submittedName>
</protein>
<dbReference type="PANTHER" id="PTHR34978">
    <property type="entry name" value="POSSIBLE SENSOR-TRANSDUCER PROTEIN BLAR"/>
    <property type="match status" value="1"/>
</dbReference>
<keyword evidence="2" id="KW-0472">Membrane</keyword>
<name>A0A098B459_DESHA</name>
<proteinExistence type="predicted"/>
<dbReference type="CDD" id="cd07341">
    <property type="entry name" value="M56_BlaR1_MecR1_like"/>
    <property type="match status" value="1"/>
</dbReference>
<dbReference type="EMBL" id="LK996017">
    <property type="protein sequence ID" value="CDX03668.1"/>
    <property type="molecule type" value="Genomic_DNA"/>
</dbReference>
<evidence type="ECO:0000313" key="5">
    <source>
        <dbReference type="EMBL" id="CDX03668.1"/>
    </source>
</evidence>